<dbReference type="PANTHER" id="PTHR11439">
    <property type="entry name" value="GAG-POL-RELATED RETROTRANSPOSON"/>
    <property type="match status" value="1"/>
</dbReference>
<feature type="non-terminal residue" evidence="1">
    <location>
        <position position="1"/>
    </location>
</feature>
<evidence type="ECO:0000313" key="2">
    <source>
        <dbReference type="Proteomes" id="UP000236291"/>
    </source>
</evidence>
<sequence length="201" mass="22509">ARFMDRPTDMHVMAVKRIMRYLKGTLGLGILYKAGASKDLNLIGWSDSDYAGDLDDRKSTTGFVFMLGSGAISWSSKKQPIVTLSTTEAEFVSAASCSCQGIWLRNVLSYLKVKQPGCSLIYCDNSSSIKLSKNPIMHGRSKHIDVRYHFLRDLTKDNVIELVHCRSEDQLADILTKPLKFDSFCKLREGLGICDLNDFVD</sequence>
<dbReference type="CDD" id="cd09272">
    <property type="entry name" value="RNase_HI_RT_Ty1"/>
    <property type="match status" value="1"/>
</dbReference>
<evidence type="ECO:0000313" key="1">
    <source>
        <dbReference type="EMBL" id="PNY09558.1"/>
    </source>
</evidence>
<reference evidence="1 2" key="1">
    <citation type="journal article" date="2014" name="Am. J. Bot.">
        <title>Genome assembly and annotation for red clover (Trifolium pratense; Fabaceae).</title>
        <authorList>
            <person name="Istvanek J."/>
            <person name="Jaros M."/>
            <person name="Krenek A."/>
            <person name="Repkova J."/>
        </authorList>
    </citation>
    <scope>NUCLEOTIDE SEQUENCE [LARGE SCALE GENOMIC DNA]</scope>
    <source>
        <strain evidence="2">cv. Tatra</strain>
        <tissue evidence="1">Young leaves</tissue>
    </source>
</reference>
<dbReference type="AlphaFoldDB" id="A0A2K3P2N3"/>
<organism evidence="1 2">
    <name type="scientific">Trifolium pratense</name>
    <name type="common">Red clover</name>
    <dbReference type="NCBI Taxonomy" id="57577"/>
    <lineage>
        <taxon>Eukaryota</taxon>
        <taxon>Viridiplantae</taxon>
        <taxon>Streptophyta</taxon>
        <taxon>Embryophyta</taxon>
        <taxon>Tracheophyta</taxon>
        <taxon>Spermatophyta</taxon>
        <taxon>Magnoliopsida</taxon>
        <taxon>eudicotyledons</taxon>
        <taxon>Gunneridae</taxon>
        <taxon>Pentapetalae</taxon>
        <taxon>rosids</taxon>
        <taxon>fabids</taxon>
        <taxon>Fabales</taxon>
        <taxon>Fabaceae</taxon>
        <taxon>Papilionoideae</taxon>
        <taxon>50 kb inversion clade</taxon>
        <taxon>NPAAA clade</taxon>
        <taxon>Hologalegina</taxon>
        <taxon>IRL clade</taxon>
        <taxon>Trifolieae</taxon>
        <taxon>Trifolium</taxon>
    </lineage>
</organism>
<reference evidence="1 2" key="2">
    <citation type="journal article" date="2017" name="Front. Plant Sci.">
        <title>Gene Classification and Mining of Molecular Markers Useful in Red Clover (Trifolium pratense) Breeding.</title>
        <authorList>
            <person name="Istvanek J."/>
            <person name="Dluhosova J."/>
            <person name="Dluhos P."/>
            <person name="Patkova L."/>
            <person name="Nedelnik J."/>
            <person name="Repkova J."/>
        </authorList>
    </citation>
    <scope>NUCLEOTIDE SEQUENCE [LARGE SCALE GENOMIC DNA]</scope>
    <source>
        <strain evidence="2">cv. Tatra</strain>
        <tissue evidence="1">Young leaves</tissue>
    </source>
</reference>
<comment type="caution">
    <text evidence="1">The sequence shown here is derived from an EMBL/GenBank/DDBJ whole genome shotgun (WGS) entry which is preliminary data.</text>
</comment>
<accession>A0A2K3P2N3</accession>
<proteinExistence type="predicted"/>
<protein>
    <submittedName>
        <fullName evidence="1">Uncharacterized protein</fullName>
    </submittedName>
</protein>
<dbReference type="PANTHER" id="PTHR11439:SF517">
    <property type="entry name" value="CYSTEINE-RICH RLK (RECEPTOR-LIKE PROTEIN KINASE) 8"/>
    <property type="match status" value="1"/>
</dbReference>
<name>A0A2K3P2N3_TRIPR</name>
<dbReference type="Proteomes" id="UP000236291">
    <property type="component" value="Unassembled WGS sequence"/>
</dbReference>
<dbReference type="EMBL" id="ASHM01003224">
    <property type="protein sequence ID" value="PNY09558.1"/>
    <property type="molecule type" value="Genomic_DNA"/>
</dbReference>
<gene>
    <name evidence="1" type="ORF">L195_g006112</name>
</gene>